<dbReference type="EMBL" id="JACHVQ010000003">
    <property type="protein sequence ID" value="MBB2893843.1"/>
    <property type="molecule type" value="Genomic_DNA"/>
</dbReference>
<sequence>MPTTDEAGLPAYQDLPRLEDIGSNHSWGVFGDDDNFGALNLLTPARVRDAMTNVQTGERISLSLALNEPDPPLFRRQPFEHVIKKFGSMYDDRLDNFFPQGSTQWDGFRHHRVRQHGFYGGVTDEPGTGNQRLSIHHWGSTGIVGRGVLIDLEAHLRGADYDPLAERPITADEVRAAAEAQGVEVRAGDVLCIRTGWLAAYRALDSDAKADIAQKQSGLFSAGLRADEAIAELLWDWHISAIAADNPAVEATPGDPAVGSLHRRVLAMLGIPLGELFDFETLREGLARQGRRDFVFDAVPLALVGGLGSPGNAIAVL</sequence>
<dbReference type="GO" id="GO:0019441">
    <property type="term" value="P:L-tryptophan catabolic process to kynurenine"/>
    <property type="evidence" value="ECO:0007669"/>
    <property type="project" value="InterPro"/>
</dbReference>
<dbReference type="InterPro" id="IPR007325">
    <property type="entry name" value="KFase/CYL"/>
</dbReference>
<dbReference type="RefSeq" id="WP_183322269.1">
    <property type="nucleotide sequence ID" value="NZ_JACHVQ010000003.1"/>
</dbReference>
<dbReference type="Gene3D" id="3.50.30.50">
    <property type="entry name" value="Putative cyclase"/>
    <property type="match status" value="1"/>
</dbReference>
<evidence type="ECO:0000313" key="1">
    <source>
        <dbReference type="EMBL" id="MBB2893843.1"/>
    </source>
</evidence>
<dbReference type="PANTHER" id="PTHR34861">
    <property type="match status" value="1"/>
</dbReference>
<proteinExistence type="predicted"/>
<name>A0A839NC52_9MICO</name>
<organism evidence="1 2">
    <name type="scientific">Flexivirga oryzae</name>
    <dbReference type="NCBI Taxonomy" id="1794944"/>
    <lineage>
        <taxon>Bacteria</taxon>
        <taxon>Bacillati</taxon>
        <taxon>Actinomycetota</taxon>
        <taxon>Actinomycetes</taxon>
        <taxon>Micrococcales</taxon>
        <taxon>Dermacoccaceae</taxon>
        <taxon>Flexivirga</taxon>
    </lineage>
</organism>
<dbReference type="GO" id="GO:0004061">
    <property type="term" value="F:arylformamidase activity"/>
    <property type="evidence" value="ECO:0007669"/>
    <property type="project" value="InterPro"/>
</dbReference>
<dbReference type="AlphaFoldDB" id="A0A839NC52"/>
<evidence type="ECO:0000313" key="2">
    <source>
        <dbReference type="Proteomes" id="UP000559182"/>
    </source>
</evidence>
<comment type="caution">
    <text evidence="1">The sequence shown here is derived from an EMBL/GenBank/DDBJ whole genome shotgun (WGS) entry which is preliminary data.</text>
</comment>
<keyword evidence="2" id="KW-1185">Reference proteome</keyword>
<dbReference type="Proteomes" id="UP000559182">
    <property type="component" value="Unassembled WGS sequence"/>
</dbReference>
<gene>
    <name evidence="1" type="ORF">FHU39_003874</name>
</gene>
<dbReference type="Pfam" id="PF04199">
    <property type="entry name" value="Cyclase"/>
    <property type="match status" value="1"/>
</dbReference>
<accession>A0A839NC52</accession>
<dbReference type="SUPFAM" id="SSF102198">
    <property type="entry name" value="Putative cyclase"/>
    <property type="match status" value="1"/>
</dbReference>
<dbReference type="InterPro" id="IPR037175">
    <property type="entry name" value="KFase_sf"/>
</dbReference>
<protein>
    <submittedName>
        <fullName evidence="1">Kynurenine formamidase</fullName>
    </submittedName>
</protein>
<reference evidence="1 2" key="1">
    <citation type="submission" date="2020-08" db="EMBL/GenBank/DDBJ databases">
        <title>Sequencing the genomes of 1000 actinobacteria strains.</title>
        <authorList>
            <person name="Klenk H.-P."/>
        </authorList>
    </citation>
    <scope>NUCLEOTIDE SEQUENCE [LARGE SCALE GENOMIC DNA]</scope>
    <source>
        <strain evidence="1 2">DSM 105369</strain>
    </source>
</reference>